<protein>
    <submittedName>
        <fullName evidence="1">Uncharacterized protein</fullName>
    </submittedName>
</protein>
<keyword evidence="2" id="KW-1185">Reference proteome</keyword>
<gene>
    <name evidence="1" type="ORF">COCCADRAFT_27102</name>
</gene>
<accession>W6XY32</accession>
<dbReference type="RefSeq" id="XP_007713318.1">
    <property type="nucleotide sequence ID" value="XM_007715128.1"/>
</dbReference>
<name>W6XY32_COCC2</name>
<evidence type="ECO:0000313" key="1">
    <source>
        <dbReference type="EMBL" id="EUC32372.1"/>
    </source>
</evidence>
<dbReference type="HOGENOM" id="CLU_1864776_0_0_1"/>
<reference evidence="1 2" key="1">
    <citation type="journal article" date="2013" name="PLoS Genet.">
        <title>Comparative genome structure, secondary metabolite, and effector coding capacity across Cochliobolus pathogens.</title>
        <authorList>
            <person name="Condon B.J."/>
            <person name="Leng Y."/>
            <person name="Wu D."/>
            <person name="Bushley K.E."/>
            <person name="Ohm R.A."/>
            <person name="Otillar R."/>
            <person name="Martin J."/>
            <person name="Schackwitz W."/>
            <person name="Grimwood J."/>
            <person name="MohdZainudin N."/>
            <person name="Xue C."/>
            <person name="Wang R."/>
            <person name="Manning V.A."/>
            <person name="Dhillon B."/>
            <person name="Tu Z.J."/>
            <person name="Steffenson B.J."/>
            <person name="Salamov A."/>
            <person name="Sun H."/>
            <person name="Lowry S."/>
            <person name="LaButti K."/>
            <person name="Han J."/>
            <person name="Copeland A."/>
            <person name="Lindquist E."/>
            <person name="Barry K."/>
            <person name="Schmutz J."/>
            <person name="Baker S.E."/>
            <person name="Ciuffetti L.M."/>
            <person name="Grigoriev I.V."/>
            <person name="Zhong S."/>
            <person name="Turgeon B.G."/>
        </authorList>
    </citation>
    <scope>NUCLEOTIDE SEQUENCE [LARGE SCALE GENOMIC DNA]</scope>
    <source>
        <strain evidence="1 2">26-R-13</strain>
    </source>
</reference>
<sequence length="137" mass="14483">MDGPPQTGAVRLPLVTAGAREGGARVFGRHATPAPTVDERRARAHRRGPKARLADGQALFQELKLLCSLDRWASLVGGWVVAGVAPNAFFFACLPPVCHWTPTLCDNAGAGKPPNGGPAFSHPFPASLHLCQAPHHQ</sequence>
<dbReference type="Proteomes" id="UP000053841">
    <property type="component" value="Unassembled WGS sequence"/>
</dbReference>
<organism evidence="1 2">
    <name type="scientific">Cochliobolus carbonum (strain 26-R-13)</name>
    <name type="common">Maize leaf spot fungus</name>
    <name type="synonym">Bipolaris zeicola</name>
    <dbReference type="NCBI Taxonomy" id="930089"/>
    <lineage>
        <taxon>Eukaryota</taxon>
        <taxon>Fungi</taxon>
        <taxon>Dikarya</taxon>
        <taxon>Ascomycota</taxon>
        <taxon>Pezizomycotina</taxon>
        <taxon>Dothideomycetes</taxon>
        <taxon>Pleosporomycetidae</taxon>
        <taxon>Pleosporales</taxon>
        <taxon>Pleosporineae</taxon>
        <taxon>Pleosporaceae</taxon>
        <taxon>Bipolaris</taxon>
    </lineage>
</organism>
<dbReference type="KEGG" id="bze:COCCADRAFT_27102"/>
<proteinExistence type="predicted"/>
<dbReference type="AlphaFoldDB" id="W6XY32"/>
<dbReference type="EMBL" id="KI964635">
    <property type="protein sequence ID" value="EUC32372.1"/>
    <property type="molecule type" value="Genomic_DNA"/>
</dbReference>
<dbReference type="GeneID" id="19146130"/>
<evidence type="ECO:0000313" key="2">
    <source>
        <dbReference type="Proteomes" id="UP000053841"/>
    </source>
</evidence>